<keyword evidence="2" id="KW-1185">Reference proteome</keyword>
<dbReference type="EMBL" id="BGZK01000002">
    <property type="protein sequence ID" value="GBO99001.1"/>
    <property type="molecule type" value="Genomic_DNA"/>
</dbReference>
<accession>A0A4C1SA35</accession>
<sequence length="150" mass="16316">MNPDFVEIGTVIDTATESRIGNGARIRIKSEIGTIRAGCTFARHVPLNVVSGGQNPTVALHISGSASALYDMSKDCVVSPISPVPAICNVILQKDEESSSSFDGSSTLVLVEEVYIQAVYRNKLYKLYKLYKRKCISVTPPTSWAMMKNS</sequence>
<dbReference type="Proteomes" id="UP000299102">
    <property type="component" value="Unassembled WGS sequence"/>
</dbReference>
<gene>
    <name evidence="1" type="ORF">EVAR_376_1</name>
</gene>
<evidence type="ECO:0000313" key="2">
    <source>
        <dbReference type="Proteomes" id="UP000299102"/>
    </source>
</evidence>
<dbReference type="AlphaFoldDB" id="A0A4C1SA35"/>
<reference evidence="1 2" key="1">
    <citation type="journal article" date="2019" name="Commun. Biol.">
        <title>The bagworm genome reveals a unique fibroin gene that provides high tensile strength.</title>
        <authorList>
            <person name="Kono N."/>
            <person name="Nakamura H."/>
            <person name="Ohtoshi R."/>
            <person name="Tomita M."/>
            <person name="Numata K."/>
            <person name="Arakawa K."/>
        </authorList>
    </citation>
    <scope>NUCLEOTIDE SEQUENCE [LARGE SCALE GENOMIC DNA]</scope>
</reference>
<proteinExistence type="predicted"/>
<name>A0A4C1SA35_EUMVA</name>
<organism evidence="1 2">
    <name type="scientific">Eumeta variegata</name>
    <name type="common">Bagworm moth</name>
    <name type="synonym">Eumeta japonica</name>
    <dbReference type="NCBI Taxonomy" id="151549"/>
    <lineage>
        <taxon>Eukaryota</taxon>
        <taxon>Metazoa</taxon>
        <taxon>Ecdysozoa</taxon>
        <taxon>Arthropoda</taxon>
        <taxon>Hexapoda</taxon>
        <taxon>Insecta</taxon>
        <taxon>Pterygota</taxon>
        <taxon>Neoptera</taxon>
        <taxon>Endopterygota</taxon>
        <taxon>Lepidoptera</taxon>
        <taxon>Glossata</taxon>
        <taxon>Ditrysia</taxon>
        <taxon>Tineoidea</taxon>
        <taxon>Psychidae</taxon>
        <taxon>Oiketicinae</taxon>
        <taxon>Eumeta</taxon>
    </lineage>
</organism>
<comment type="caution">
    <text evidence="1">The sequence shown here is derived from an EMBL/GenBank/DDBJ whole genome shotgun (WGS) entry which is preliminary data.</text>
</comment>
<protein>
    <submittedName>
        <fullName evidence="1">Uncharacterized protein</fullName>
    </submittedName>
</protein>
<evidence type="ECO:0000313" key="1">
    <source>
        <dbReference type="EMBL" id="GBO99001.1"/>
    </source>
</evidence>